<dbReference type="SMART" id="SM00849">
    <property type="entry name" value="Lactamase_B"/>
    <property type="match status" value="1"/>
</dbReference>
<dbReference type="InterPro" id="IPR050662">
    <property type="entry name" value="Sec-metab_biosynth-thioest"/>
</dbReference>
<proteinExistence type="predicted"/>
<dbReference type="Pfam" id="PF00753">
    <property type="entry name" value="Lactamase_B"/>
    <property type="match status" value="1"/>
</dbReference>
<sequence>MSSRVPVPGQPAVLTKHGDVVQVKVPLPFPLRWVNAYLLPGPSGWTLIDPGLRTTAAEEVWTSALAELGVSFRHIDRIVLTHHHPDHYGLAGWFQERTNAQVFLSQPGLEQVRLLWGEGAPMTERLLALFRRHGLPAELEAPMREHMDGFMPAVSPQPEVTVLSGGEEIRLGERTYTSILTPGHAAGHLCFYQAETKEMFCGDHVLPQISPNVSYLPGGIDENPLASYLESLRTISRFEVRLAYPGHREPFGRLAARATELIAHHAERLEAMQACLTEPATAYAVCRATFGEALSLHQLRFALSETIAHLIYLRETERTGVEEQDGIVFFGHN</sequence>
<comment type="catalytic activity">
    <reaction evidence="1">
        <text>3',5'-cyclic CMP + H2O = CMP + H(+)</text>
        <dbReference type="Rhea" id="RHEA:72675"/>
        <dbReference type="ChEBI" id="CHEBI:15377"/>
        <dbReference type="ChEBI" id="CHEBI:15378"/>
        <dbReference type="ChEBI" id="CHEBI:58003"/>
        <dbReference type="ChEBI" id="CHEBI:60377"/>
    </reaction>
    <physiologicalReaction direction="left-to-right" evidence="1">
        <dbReference type="Rhea" id="RHEA:72676"/>
    </physiologicalReaction>
</comment>
<organism evidence="5 6">
    <name type="scientific">Paenibacillus validus</name>
    <dbReference type="NCBI Taxonomy" id="44253"/>
    <lineage>
        <taxon>Bacteria</taxon>
        <taxon>Bacillati</taxon>
        <taxon>Bacillota</taxon>
        <taxon>Bacilli</taxon>
        <taxon>Bacillales</taxon>
        <taxon>Paenibacillaceae</taxon>
        <taxon>Paenibacillus</taxon>
    </lineage>
</organism>
<dbReference type="InterPro" id="IPR048933">
    <property type="entry name" value="B_lactamase-like_C"/>
</dbReference>
<dbReference type="EMBL" id="WNZX01000001">
    <property type="protein sequence ID" value="MUG69075.1"/>
    <property type="molecule type" value="Genomic_DNA"/>
</dbReference>
<evidence type="ECO:0000256" key="2">
    <source>
        <dbReference type="ARBA" id="ARBA00034301"/>
    </source>
</evidence>
<reference evidence="5 6" key="1">
    <citation type="submission" date="2019-11" db="EMBL/GenBank/DDBJ databases">
        <title>Draft genome sequences of five Paenibacillus species of dairy origin.</title>
        <authorList>
            <person name="Olajide A.M."/>
            <person name="Chen S."/>
            <person name="Lapointe G."/>
        </authorList>
    </citation>
    <scope>NUCLEOTIDE SEQUENCE [LARGE SCALE GENOMIC DNA]</scope>
    <source>
        <strain evidence="5 6">2CS3</strain>
    </source>
</reference>
<dbReference type="RefSeq" id="WP_155613745.1">
    <property type="nucleotide sequence ID" value="NZ_WNZX01000001.1"/>
</dbReference>
<name>A0A7X2Z657_9BACL</name>
<protein>
    <submittedName>
        <fullName evidence="5">MBL fold metallo-hydrolase</fullName>
    </submittedName>
</protein>
<keyword evidence="5" id="KW-0378">Hydrolase</keyword>
<dbReference type="AlphaFoldDB" id="A0A7X2Z657"/>
<dbReference type="Gene3D" id="3.60.15.10">
    <property type="entry name" value="Ribonuclease Z/Hydroxyacylglutathione hydrolase-like"/>
    <property type="match status" value="1"/>
</dbReference>
<feature type="domain" description="Metallo-beta-lactamase" evidence="4">
    <location>
        <begin position="33"/>
        <end position="247"/>
    </location>
</feature>
<dbReference type="GO" id="GO:0016787">
    <property type="term" value="F:hydrolase activity"/>
    <property type="evidence" value="ECO:0007669"/>
    <property type="project" value="UniProtKB-KW"/>
</dbReference>
<dbReference type="Proteomes" id="UP000450917">
    <property type="component" value="Unassembled WGS sequence"/>
</dbReference>
<dbReference type="CDD" id="cd07725">
    <property type="entry name" value="TTHA1429-like_MBL-fold"/>
    <property type="match status" value="1"/>
</dbReference>
<evidence type="ECO:0000313" key="5">
    <source>
        <dbReference type="EMBL" id="MUG69075.1"/>
    </source>
</evidence>
<keyword evidence="6" id="KW-1185">Reference proteome</keyword>
<dbReference type="InterPro" id="IPR036866">
    <property type="entry name" value="RibonucZ/Hydroxyglut_hydro"/>
</dbReference>
<dbReference type="PANTHER" id="PTHR23131">
    <property type="entry name" value="ENDORIBONUCLEASE LACTB2"/>
    <property type="match status" value="1"/>
</dbReference>
<accession>A0A7X2Z657</accession>
<dbReference type="PANTHER" id="PTHR23131:SF4">
    <property type="entry name" value="METALLO-BETA-LACTAMASE SUPERFAMILY POTEIN"/>
    <property type="match status" value="1"/>
</dbReference>
<comment type="catalytic activity">
    <reaction evidence="3">
        <text>3',5'-cyclic UMP + H2O = UMP + H(+)</text>
        <dbReference type="Rhea" id="RHEA:70575"/>
        <dbReference type="ChEBI" id="CHEBI:15377"/>
        <dbReference type="ChEBI" id="CHEBI:15378"/>
        <dbReference type="ChEBI" id="CHEBI:57865"/>
        <dbReference type="ChEBI" id="CHEBI:184387"/>
    </reaction>
    <physiologicalReaction direction="left-to-right" evidence="3">
        <dbReference type="Rhea" id="RHEA:70576"/>
    </physiologicalReaction>
</comment>
<gene>
    <name evidence="5" type="ORF">GNP93_00145</name>
</gene>
<dbReference type="Pfam" id="PF21221">
    <property type="entry name" value="B_lactamase-like_C"/>
    <property type="match status" value="1"/>
</dbReference>
<dbReference type="InterPro" id="IPR001279">
    <property type="entry name" value="Metallo-B-lactamas"/>
</dbReference>
<dbReference type="InterPro" id="IPR036388">
    <property type="entry name" value="WH-like_DNA-bd_sf"/>
</dbReference>
<evidence type="ECO:0000313" key="6">
    <source>
        <dbReference type="Proteomes" id="UP000450917"/>
    </source>
</evidence>
<evidence type="ECO:0000256" key="1">
    <source>
        <dbReference type="ARBA" id="ARBA00034221"/>
    </source>
</evidence>
<comment type="caution">
    <text evidence="5">The sequence shown here is derived from an EMBL/GenBank/DDBJ whole genome shotgun (WGS) entry which is preliminary data.</text>
</comment>
<dbReference type="SUPFAM" id="SSF56281">
    <property type="entry name" value="Metallo-hydrolase/oxidoreductase"/>
    <property type="match status" value="1"/>
</dbReference>
<evidence type="ECO:0000259" key="4">
    <source>
        <dbReference type="SMART" id="SM00849"/>
    </source>
</evidence>
<dbReference type="Gene3D" id="1.10.10.10">
    <property type="entry name" value="Winged helix-like DNA-binding domain superfamily/Winged helix DNA-binding domain"/>
    <property type="match status" value="1"/>
</dbReference>
<comment type="function">
    <text evidence="2">Counteracts the endogenous Pycsar antiviral defense system. Phosphodiesterase that enables metal-dependent hydrolysis of host cyclic nucleotide Pycsar defense signals such as cCMP and cUMP.</text>
</comment>
<evidence type="ECO:0000256" key="3">
    <source>
        <dbReference type="ARBA" id="ARBA00048505"/>
    </source>
</evidence>